<keyword evidence="3" id="KW-0732">Signal</keyword>
<dbReference type="Pfam" id="PF00080">
    <property type="entry name" value="Sod_Cu"/>
    <property type="match status" value="1"/>
</dbReference>
<feature type="chain" id="PRO_5013001369" description="Superoxide dismutase [Cu-Zn]" evidence="3">
    <location>
        <begin position="23"/>
        <end position="182"/>
    </location>
</feature>
<dbReference type="GO" id="GO:0005507">
    <property type="term" value="F:copper ion binding"/>
    <property type="evidence" value="ECO:0007669"/>
    <property type="project" value="InterPro"/>
</dbReference>
<protein>
    <recommendedName>
        <fullName evidence="2">Superoxide dismutase [Cu-Zn]</fullName>
        <ecNumber evidence="2">1.15.1.1</ecNumber>
    </recommendedName>
</protein>
<dbReference type="Proteomes" id="UP000191160">
    <property type="component" value="Unassembled WGS sequence"/>
</dbReference>
<dbReference type="PANTHER" id="PTHR10003">
    <property type="entry name" value="SUPEROXIDE DISMUTASE CU-ZN -RELATED"/>
    <property type="match status" value="1"/>
</dbReference>
<comment type="catalytic activity">
    <reaction evidence="2">
        <text>2 superoxide + 2 H(+) = H2O2 + O2</text>
        <dbReference type="Rhea" id="RHEA:20696"/>
        <dbReference type="ChEBI" id="CHEBI:15378"/>
        <dbReference type="ChEBI" id="CHEBI:15379"/>
        <dbReference type="ChEBI" id="CHEBI:16240"/>
        <dbReference type="ChEBI" id="CHEBI:18421"/>
        <dbReference type="EC" id="1.15.1.1"/>
    </reaction>
</comment>
<dbReference type="InterPro" id="IPR024134">
    <property type="entry name" value="SOD_Cu/Zn_/chaperone"/>
</dbReference>
<organism evidence="5 6">
    <name type="scientific">Acinetobacter amyesii</name>
    <dbReference type="NCBI Taxonomy" id="2942470"/>
    <lineage>
        <taxon>Bacteria</taxon>
        <taxon>Pseudomonadati</taxon>
        <taxon>Pseudomonadota</taxon>
        <taxon>Gammaproteobacteria</taxon>
        <taxon>Moraxellales</taxon>
        <taxon>Moraxellaceae</taxon>
        <taxon>Acinetobacter</taxon>
    </lineage>
</organism>
<evidence type="ECO:0000256" key="3">
    <source>
        <dbReference type="SAM" id="SignalP"/>
    </source>
</evidence>
<feature type="domain" description="Superoxide dismutase copper/zinc binding" evidence="4">
    <location>
        <begin position="50"/>
        <end position="181"/>
    </location>
</feature>
<keyword evidence="6" id="KW-1185">Reference proteome</keyword>
<dbReference type="EC" id="1.15.1.1" evidence="2"/>
<keyword evidence="2" id="KW-0479">Metal-binding</keyword>
<reference evidence="5 6" key="1">
    <citation type="submission" date="2017-02" db="EMBL/GenBank/DDBJ databases">
        <title>Acinetobacter sp. ANC 4945, whole genome shotgun sequencing project.</title>
        <authorList>
            <person name="Radolfova-Krizova L."/>
            <person name="Al Atrouni A."/>
            <person name="Nemec A."/>
        </authorList>
    </citation>
    <scope>NUCLEOTIDE SEQUENCE [LARGE SCALE GENOMIC DNA]</scope>
    <source>
        <strain evidence="5 6">ANC 4945</strain>
    </source>
</reference>
<keyword evidence="2" id="KW-0560">Oxidoreductase</keyword>
<dbReference type="PROSITE" id="PS00087">
    <property type="entry name" value="SOD_CU_ZN_1"/>
    <property type="match status" value="1"/>
</dbReference>
<evidence type="ECO:0000313" key="5">
    <source>
        <dbReference type="EMBL" id="OOV84832.1"/>
    </source>
</evidence>
<dbReference type="NCBIfam" id="NF007628">
    <property type="entry name" value="PRK10290.1"/>
    <property type="match status" value="1"/>
</dbReference>
<evidence type="ECO:0000313" key="6">
    <source>
        <dbReference type="Proteomes" id="UP000191160"/>
    </source>
</evidence>
<dbReference type="RefSeq" id="WP_078189332.1">
    <property type="nucleotide sequence ID" value="NZ_JAMCOZ010000005.1"/>
</dbReference>
<comment type="cofactor">
    <cofactor evidence="2">
        <name>Cu cation</name>
        <dbReference type="ChEBI" id="CHEBI:23378"/>
    </cofactor>
    <text evidence="2">Binds 1 copper ion per subunit.</text>
</comment>
<dbReference type="Gene3D" id="2.60.40.200">
    <property type="entry name" value="Superoxide dismutase, copper/zinc binding domain"/>
    <property type="match status" value="1"/>
</dbReference>
<dbReference type="AlphaFoldDB" id="A0A1T1H4P4"/>
<comment type="cofactor">
    <cofactor evidence="2">
        <name>Zn(2+)</name>
        <dbReference type="ChEBI" id="CHEBI:29105"/>
    </cofactor>
    <text evidence="2">Binds 1 zinc ion per subunit.</text>
</comment>
<dbReference type="EMBL" id="MVKX01000002">
    <property type="protein sequence ID" value="OOV84832.1"/>
    <property type="molecule type" value="Genomic_DNA"/>
</dbReference>
<dbReference type="SUPFAM" id="SSF49329">
    <property type="entry name" value="Cu,Zn superoxide dismutase-like"/>
    <property type="match status" value="1"/>
</dbReference>
<dbReference type="PROSITE" id="PS51257">
    <property type="entry name" value="PROKAR_LIPOPROTEIN"/>
    <property type="match status" value="1"/>
</dbReference>
<evidence type="ECO:0000259" key="4">
    <source>
        <dbReference type="Pfam" id="PF00080"/>
    </source>
</evidence>
<dbReference type="InterPro" id="IPR036423">
    <property type="entry name" value="SOD-like_Cu/Zn_dom_sf"/>
</dbReference>
<name>A0A1T1H4P4_9GAMM</name>
<dbReference type="InterPro" id="IPR018152">
    <property type="entry name" value="SOD_Cu/Zn_BS"/>
</dbReference>
<dbReference type="GO" id="GO:0004784">
    <property type="term" value="F:superoxide dismutase activity"/>
    <property type="evidence" value="ECO:0007669"/>
    <property type="project" value="UniProtKB-EC"/>
</dbReference>
<keyword evidence="2" id="KW-0862">Zinc</keyword>
<dbReference type="PROSITE" id="PS00332">
    <property type="entry name" value="SOD_CU_ZN_2"/>
    <property type="match status" value="1"/>
</dbReference>
<keyword evidence="2" id="KW-0186">Copper</keyword>
<accession>A0A1T1H4P4</accession>
<evidence type="ECO:0000256" key="2">
    <source>
        <dbReference type="RuleBase" id="RU000393"/>
    </source>
</evidence>
<comment type="function">
    <text evidence="2">Destroys radicals which are normally produced within the cells and which are toxic to biological systems.</text>
</comment>
<gene>
    <name evidence="5" type="ORF">B1202_04170</name>
</gene>
<comment type="similarity">
    <text evidence="1 2">Belongs to the Cu-Zn superoxide dismutase family.</text>
</comment>
<proteinExistence type="inferred from homology"/>
<sequence length="182" mass="18287">MSSLFKFGALAAVSALMFTGCASTSTSTGLNAKTVTVNAVTAQGIGQSIGQINMVDSPAGLVIHTNLTQLPPGPHGFHIHEKGSCAPAEKDGKAGAALAAGGHFNPKAAPHHGTPLTGHMGDLPILQVQTDGTAKVNLIAPRLKLADVQGLAIMVHAGGDNYSDDPKPLGGGGERIACGVIQ</sequence>
<dbReference type="InterPro" id="IPR001424">
    <property type="entry name" value="SOD_Cu_Zn_dom"/>
</dbReference>
<evidence type="ECO:0000256" key="1">
    <source>
        <dbReference type="ARBA" id="ARBA00010457"/>
    </source>
</evidence>
<comment type="caution">
    <text evidence="5">The sequence shown here is derived from an EMBL/GenBank/DDBJ whole genome shotgun (WGS) entry which is preliminary data.</text>
</comment>
<feature type="signal peptide" evidence="3">
    <location>
        <begin position="1"/>
        <end position="22"/>
    </location>
</feature>